<dbReference type="EMBL" id="UINC01091844">
    <property type="protein sequence ID" value="SVC44927.1"/>
    <property type="molecule type" value="Genomic_DNA"/>
</dbReference>
<evidence type="ECO:0000313" key="1">
    <source>
        <dbReference type="EMBL" id="SVC44927.1"/>
    </source>
</evidence>
<sequence length="51" mass="6183">ELIYLIYYSKGQVHEKINWDTDELAIKNRIPQFDDVVLHNIAQRPPFWRQA</sequence>
<accession>A0A382MB40</accession>
<dbReference type="AlphaFoldDB" id="A0A382MB40"/>
<proteinExistence type="predicted"/>
<name>A0A382MB40_9ZZZZ</name>
<feature type="non-terminal residue" evidence="1">
    <location>
        <position position="1"/>
    </location>
</feature>
<gene>
    <name evidence="1" type="ORF">METZ01_LOCUS297781</name>
</gene>
<organism evidence="1">
    <name type="scientific">marine metagenome</name>
    <dbReference type="NCBI Taxonomy" id="408172"/>
    <lineage>
        <taxon>unclassified sequences</taxon>
        <taxon>metagenomes</taxon>
        <taxon>ecological metagenomes</taxon>
    </lineage>
</organism>
<protein>
    <submittedName>
        <fullName evidence="1">Uncharacterized protein</fullName>
    </submittedName>
</protein>
<reference evidence="1" key="1">
    <citation type="submission" date="2018-05" db="EMBL/GenBank/DDBJ databases">
        <authorList>
            <person name="Lanie J.A."/>
            <person name="Ng W.-L."/>
            <person name="Kazmierczak K.M."/>
            <person name="Andrzejewski T.M."/>
            <person name="Davidsen T.M."/>
            <person name="Wayne K.J."/>
            <person name="Tettelin H."/>
            <person name="Glass J.I."/>
            <person name="Rusch D."/>
            <person name="Podicherti R."/>
            <person name="Tsui H.-C.T."/>
            <person name="Winkler M.E."/>
        </authorList>
    </citation>
    <scope>NUCLEOTIDE SEQUENCE</scope>
</reference>